<dbReference type="OrthoDB" id="4279at2"/>
<dbReference type="Gene3D" id="3.60.140.10">
    <property type="entry name" value="CNF1/YfiH-like putative cysteine hydrolases"/>
    <property type="match status" value="1"/>
</dbReference>
<dbReference type="InterPro" id="IPR003730">
    <property type="entry name" value="Cu_polyphenol_OxRdtase"/>
</dbReference>
<protein>
    <recommendedName>
        <fullName evidence="11">Purine nucleoside phosphorylase</fullName>
    </recommendedName>
</protein>
<evidence type="ECO:0000256" key="3">
    <source>
        <dbReference type="ARBA" id="ARBA00007353"/>
    </source>
</evidence>
<evidence type="ECO:0000256" key="6">
    <source>
        <dbReference type="ARBA" id="ARBA00022801"/>
    </source>
</evidence>
<keyword evidence="13" id="KW-1185">Reference proteome</keyword>
<comment type="catalytic activity">
    <reaction evidence="8">
        <text>adenosine + H2O + H(+) = inosine + NH4(+)</text>
        <dbReference type="Rhea" id="RHEA:24408"/>
        <dbReference type="ChEBI" id="CHEBI:15377"/>
        <dbReference type="ChEBI" id="CHEBI:15378"/>
        <dbReference type="ChEBI" id="CHEBI:16335"/>
        <dbReference type="ChEBI" id="CHEBI:17596"/>
        <dbReference type="ChEBI" id="CHEBI:28938"/>
        <dbReference type="EC" id="3.5.4.4"/>
    </reaction>
    <physiologicalReaction direction="left-to-right" evidence="8">
        <dbReference type="Rhea" id="RHEA:24409"/>
    </physiologicalReaction>
</comment>
<comment type="similarity">
    <text evidence="3 11">Belongs to the purine nucleoside phosphorylase YfiH/LACC1 family.</text>
</comment>
<keyword evidence="7" id="KW-0862">Zinc</keyword>
<dbReference type="NCBIfam" id="TIGR00726">
    <property type="entry name" value="peptidoglycan editing factor PgeF"/>
    <property type="match status" value="1"/>
</dbReference>
<evidence type="ECO:0000256" key="9">
    <source>
        <dbReference type="ARBA" id="ARBA00048968"/>
    </source>
</evidence>
<comment type="function">
    <text evidence="2">Purine nucleoside enzyme that catalyzes the phosphorolysis of adenosine and inosine nucleosides, yielding D-ribose 1-phosphate and the respective free bases, adenine and hypoxanthine. Also catalyzes the phosphorolysis of S-methyl-5'-thioadenosine into adenine and S-methyl-5-thio-alpha-D-ribose 1-phosphate. Also has adenosine deaminase activity.</text>
</comment>
<evidence type="ECO:0000256" key="4">
    <source>
        <dbReference type="ARBA" id="ARBA00022679"/>
    </source>
</evidence>
<name>A0A1M6FN12_9FIRM</name>
<dbReference type="CDD" id="cd16833">
    <property type="entry name" value="YfiH"/>
    <property type="match status" value="1"/>
</dbReference>
<keyword evidence="5" id="KW-0479">Metal-binding</keyword>
<dbReference type="PANTHER" id="PTHR30616:SF2">
    <property type="entry name" value="PURINE NUCLEOSIDE PHOSPHORYLASE LACC1"/>
    <property type="match status" value="1"/>
</dbReference>
<evidence type="ECO:0000256" key="8">
    <source>
        <dbReference type="ARBA" id="ARBA00047989"/>
    </source>
</evidence>
<dbReference type="GO" id="GO:0016787">
    <property type="term" value="F:hydrolase activity"/>
    <property type="evidence" value="ECO:0007669"/>
    <property type="project" value="UniProtKB-KW"/>
</dbReference>
<evidence type="ECO:0000256" key="7">
    <source>
        <dbReference type="ARBA" id="ARBA00022833"/>
    </source>
</evidence>
<dbReference type="Pfam" id="PF02578">
    <property type="entry name" value="Cu-oxidase_4"/>
    <property type="match status" value="1"/>
</dbReference>
<evidence type="ECO:0000256" key="11">
    <source>
        <dbReference type="RuleBase" id="RU361274"/>
    </source>
</evidence>
<dbReference type="GO" id="GO:0017061">
    <property type="term" value="F:S-methyl-5-thioadenosine phosphorylase activity"/>
    <property type="evidence" value="ECO:0007669"/>
    <property type="project" value="UniProtKB-EC"/>
</dbReference>
<dbReference type="RefSeq" id="WP_149678544.1">
    <property type="nucleotide sequence ID" value="NZ_FQZP01000018.1"/>
</dbReference>
<dbReference type="InterPro" id="IPR011324">
    <property type="entry name" value="Cytotoxic_necrot_fac-like_cat"/>
</dbReference>
<dbReference type="GO" id="GO:0005507">
    <property type="term" value="F:copper ion binding"/>
    <property type="evidence" value="ECO:0007669"/>
    <property type="project" value="TreeGrafter"/>
</dbReference>
<dbReference type="Proteomes" id="UP000324781">
    <property type="component" value="Unassembled WGS sequence"/>
</dbReference>
<dbReference type="InterPro" id="IPR038371">
    <property type="entry name" value="Cu_polyphenol_OxRdtase_sf"/>
</dbReference>
<proteinExistence type="inferred from homology"/>
<evidence type="ECO:0000313" key="13">
    <source>
        <dbReference type="Proteomes" id="UP000324781"/>
    </source>
</evidence>
<evidence type="ECO:0000313" key="12">
    <source>
        <dbReference type="EMBL" id="SHI99076.1"/>
    </source>
</evidence>
<sequence length="280" mass="31564">MPDSEIHAQLLRIRIEKPRIIDIPGMKDFPELVQGFTTRYGGVSQGPYATLNLNFYREDDPARVMENFRLLSEEVGVSLENMVLSRQVHGCRVFRVDDTHRGMGVIRPRSYDEVDGLTTDIPGIMLVTYYADCVPLYFYDPVKKAICLSHSGWKGTLLDIAGESVKTMKNHYQSRPEDIRVSLGPHIRACCFEVGDDVARKFFDTFPWSEESAGKNDKGKWTLNLEAVIRGSLLRHGILEQHIFSCPFCTKCEHDVFFSHRGSGGKTGTGAALLMIRSSV</sequence>
<evidence type="ECO:0000256" key="10">
    <source>
        <dbReference type="ARBA" id="ARBA00049893"/>
    </source>
</evidence>
<comment type="catalytic activity">
    <reaction evidence="9">
        <text>adenosine + phosphate = alpha-D-ribose 1-phosphate + adenine</text>
        <dbReference type="Rhea" id="RHEA:27642"/>
        <dbReference type="ChEBI" id="CHEBI:16335"/>
        <dbReference type="ChEBI" id="CHEBI:16708"/>
        <dbReference type="ChEBI" id="CHEBI:43474"/>
        <dbReference type="ChEBI" id="CHEBI:57720"/>
        <dbReference type="EC" id="2.4.2.1"/>
    </reaction>
    <physiologicalReaction direction="left-to-right" evidence="9">
        <dbReference type="Rhea" id="RHEA:27643"/>
    </physiologicalReaction>
</comment>
<accession>A0A1M6FN12</accession>
<gene>
    <name evidence="12" type="ORF">SAMN05444373_101826</name>
</gene>
<dbReference type="SUPFAM" id="SSF64438">
    <property type="entry name" value="CNF1/YfiH-like putative cysteine hydrolases"/>
    <property type="match status" value="1"/>
</dbReference>
<evidence type="ECO:0000256" key="2">
    <source>
        <dbReference type="ARBA" id="ARBA00003215"/>
    </source>
</evidence>
<evidence type="ECO:0000256" key="5">
    <source>
        <dbReference type="ARBA" id="ARBA00022723"/>
    </source>
</evidence>
<comment type="catalytic activity">
    <reaction evidence="10">
        <text>S-methyl-5'-thioadenosine + phosphate = 5-(methylsulfanyl)-alpha-D-ribose 1-phosphate + adenine</text>
        <dbReference type="Rhea" id="RHEA:11852"/>
        <dbReference type="ChEBI" id="CHEBI:16708"/>
        <dbReference type="ChEBI" id="CHEBI:17509"/>
        <dbReference type="ChEBI" id="CHEBI:43474"/>
        <dbReference type="ChEBI" id="CHEBI:58533"/>
        <dbReference type="EC" id="2.4.2.28"/>
    </reaction>
    <physiologicalReaction direction="left-to-right" evidence="10">
        <dbReference type="Rhea" id="RHEA:11853"/>
    </physiologicalReaction>
</comment>
<reference evidence="12 13" key="1">
    <citation type="submission" date="2016-11" db="EMBL/GenBank/DDBJ databases">
        <authorList>
            <person name="Varghese N."/>
            <person name="Submissions S."/>
        </authorList>
    </citation>
    <scope>NUCLEOTIDE SEQUENCE [LARGE SCALE GENOMIC DNA]</scope>
    <source>
        <strain evidence="12 13">DSM 19027</strain>
    </source>
</reference>
<dbReference type="AlphaFoldDB" id="A0A1M6FN12"/>
<organism evidence="12 13">
    <name type="scientific">Thermoclostridium caenicola</name>
    <dbReference type="NCBI Taxonomy" id="659425"/>
    <lineage>
        <taxon>Bacteria</taxon>
        <taxon>Bacillati</taxon>
        <taxon>Bacillota</taxon>
        <taxon>Clostridia</taxon>
        <taxon>Eubacteriales</taxon>
        <taxon>Oscillospiraceae</taxon>
        <taxon>Thermoclostridium</taxon>
    </lineage>
</organism>
<comment type="catalytic activity">
    <reaction evidence="1">
        <text>inosine + phosphate = alpha-D-ribose 1-phosphate + hypoxanthine</text>
        <dbReference type="Rhea" id="RHEA:27646"/>
        <dbReference type="ChEBI" id="CHEBI:17368"/>
        <dbReference type="ChEBI" id="CHEBI:17596"/>
        <dbReference type="ChEBI" id="CHEBI:43474"/>
        <dbReference type="ChEBI" id="CHEBI:57720"/>
        <dbReference type="EC" id="2.4.2.1"/>
    </reaction>
    <physiologicalReaction direction="left-to-right" evidence="1">
        <dbReference type="Rhea" id="RHEA:27647"/>
    </physiologicalReaction>
</comment>
<keyword evidence="4" id="KW-0808">Transferase</keyword>
<dbReference type="PANTHER" id="PTHR30616">
    <property type="entry name" value="UNCHARACTERIZED PROTEIN YFIH"/>
    <property type="match status" value="1"/>
</dbReference>
<dbReference type="EMBL" id="FQZP01000018">
    <property type="protein sequence ID" value="SHI99076.1"/>
    <property type="molecule type" value="Genomic_DNA"/>
</dbReference>
<keyword evidence="6" id="KW-0378">Hydrolase</keyword>
<evidence type="ECO:0000256" key="1">
    <source>
        <dbReference type="ARBA" id="ARBA00000553"/>
    </source>
</evidence>